<protein>
    <submittedName>
        <fullName evidence="1">YzbB</fullName>
    </submittedName>
</protein>
<sequence>MKLLSIYDLQTIRKRAAHALLLREESNKKLVEESCGLAAGTEHLQILTCEGTGCKASSSHTIRENLKKAIEKNGIAIKWK</sequence>
<accession>W4PD75</accession>
<dbReference type="Proteomes" id="UP000018842">
    <property type="component" value="Unassembled WGS sequence"/>
</dbReference>
<comment type="caution">
    <text evidence="1">The sequence shown here is derived from an EMBL/GenBank/DDBJ whole genome shotgun (WGS) entry which is preliminary data.</text>
</comment>
<reference evidence="2" key="1">
    <citation type="journal article" date="2014" name="Genome">
        <title>Draft Genome Sequences of Three Strains of Bacteroides pyogenes Isolated from a Cat and Swine.</title>
        <authorList>
            <person name="Sakamoto M."/>
            <person name="Oshima K."/>
            <person name="Suda W."/>
            <person name="Kitamura K."/>
            <person name="Iida T."/>
            <person name="Hattori M."/>
            <person name="Ohkuma M."/>
        </authorList>
    </citation>
    <scope>NUCLEOTIDE SEQUENCE [LARGE SCALE GENOMIC DNA]</scope>
    <source>
        <strain evidence="2">JCM 6294</strain>
    </source>
</reference>
<gene>
    <name evidence="1" type="ORF">JCM6294_70</name>
</gene>
<dbReference type="EMBL" id="BAIR01000001">
    <property type="protein sequence ID" value="GAE17338.1"/>
    <property type="molecule type" value="Genomic_DNA"/>
</dbReference>
<dbReference type="eggNOG" id="COG3411">
    <property type="taxonomic scope" value="Bacteria"/>
</dbReference>
<evidence type="ECO:0000313" key="2">
    <source>
        <dbReference type="Proteomes" id="UP000018842"/>
    </source>
</evidence>
<evidence type="ECO:0000313" key="1">
    <source>
        <dbReference type="EMBL" id="GAE17338.1"/>
    </source>
</evidence>
<proteinExistence type="predicted"/>
<dbReference type="AlphaFoldDB" id="W4PD75"/>
<name>W4PD75_9BACE</name>
<organism evidence="1 2">
    <name type="scientific">Bacteroides pyogenes DSM 20611 = JCM 6294</name>
    <dbReference type="NCBI Taxonomy" id="1121100"/>
    <lineage>
        <taxon>Bacteria</taxon>
        <taxon>Pseudomonadati</taxon>
        <taxon>Bacteroidota</taxon>
        <taxon>Bacteroidia</taxon>
        <taxon>Bacteroidales</taxon>
        <taxon>Bacteroidaceae</taxon>
        <taxon>Bacteroides</taxon>
    </lineage>
</organism>